<dbReference type="InterPro" id="IPR002035">
    <property type="entry name" value="VWF_A"/>
</dbReference>
<dbReference type="eggNOG" id="ENOG502QRPK">
    <property type="taxonomic scope" value="Eukaryota"/>
</dbReference>
<dbReference type="Pfam" id="PF13768">
    <property type="entry name" value="VWA_3"/>
    <property type="match status" value="1"/>
</dbReference>
<feature type="compositionally biased region" description="Polar residues" evidence="1">
    <location>
        <begin position="838"/>
        <end position="854"/>
    </location>
</feature>
<dbReference type="EMBL" id="JH126405">
    <property type="protein sequence ID" value="EGX88689.1"/>
    <property type="molecule type" value="Genomic_DNA"/>
</dbReference>
<dbReference type="Proteomes" id="UP000001610">
    <property type="component" value="Unassembled WGS sequence"/>
</dbReference>
<dbReference type="Gene3D" id="3.40.50.410">
    <property type="entry name" value="von Willebrand factor, type A domain"/>
    <property type="match status" value="1"/>
</dbReference>
<dbReference type="HOGENOM" id="CLU_003826_2_0_1"/>
<dbReference type="SMART" id="SM00327">
    <property type="entry name" value="VWA"/>
    <property type="match status" value="1"/>
</dbReference>
<dbReference type="GeneID" id="18170740"/>
<dbReference type="RefSeq" id="XP_006673934.1">
    <property type="nucleotide sequence ID" value="XM_006673871.1"/>
</dbReference>
<dbReference type="PANTHER" id="PTHR45737">
    <property type="entry name" value="VON WILLEBRAND FACTOR A DOMAIN-CONTAINING PROTEIN 5A"/>
    <property type="match status" value="1"/>
</dbReference>
<keyword evidence="5" id="KW-1185">Reference proteome</keyword>
<dbReference type="SUPFAM" id="SSF53300">
    <property type="entry name" value="vWA-like"/>
    <property type="match status" value="1"/>
</dbReference>
<reference evidence="4 5" key="1">
    <citation type="journal article" date="2011" name="Genome Biol.">
        <title>Genome sequence of the insect pathogenic fungus Cordyceps militaris, a valued traditional Chinese medicine.</title>
        <authorList>
            <person name="Zheng P."/>
            <person name="Xia Y."/>
            <person name="Xiao G."/>
            <person name="Xiong C."/>
            <person name="Hu X."/>
            <person name="Zhang S."/>
            <person name="Zheng H."/>
            <person name="Huang Y."/>
            <person name="Zhou Y."/>
            <person name="Wang S."/>
            <person name="Zhao G.P."/>
            <person name="Liu X."/>
            <person name="St Leger R.J."/>
            <person name="Wang C."/>
        </authorList>
    </citation>
    <scope>NUCLEOTIDE SEQUENCE [LARGE SCALE GENOMIC DNA]</scope>
    <source>
        <strain evidence="4 5">CM01</strain>
    </source>
</reference>
<sequence length="950" mass="99592">MSRFGRPPLHAGINSGYCGCLVVIKNEPKYLPLTHVSAHATLLASTSRTTLTQTFKNPTAHNLTESRYVFPLFDGVSIVAFTCTVGSTVIRGVVKSRPDATKAFVAAVARGEQAGLLEQSGRASDVFTTTLGNVGPGQEAKVEIVFLGELKHDAEVDGLRYTLPTHIAPRYAEDLLVPLPAHRSNVLTAAASLTVTVDVDLATGATIRSVQSPSHPIAVRIGTTSTHPDVEPSLQHASASLTRADVALDRDFVVHVCAKGLGDPSAVLETHATLPERRALMATLVPRFPLAVETPEVVFICDRSGSMDTGTRLPNLVAALHIFLKSLPVGVLFNVCSFGSSHSFLWPKSQPYNQATLDAAAAHVAAFAANFGGTRIREPIKATFAQRDPARNLEVFLMTDGETWDEDATFAAVNRAVDEAKGAIRLFALGIGADASHSLIEGVARAGRGFAQSVGEDENMTKKVVRMLKGALTPHVNDYSLEIKYEKGDDDEFELVEKVSACAVVDSGEQPAAAKKPAAPISLHDASVKDQDLEMPDVQALPLPTLPTPAYLQAPYTIPPLFPFSRTTVYVLLSAAHAHRTPASVILRGTAPQGPLVLEIPITALSGKGTTVHQLAARKAVQDLEEGRGWIYDATLPNGTPLREAYAMRIKDVARDAAVQLGVEYQVAGKWCSFVAVKKVGDEADEDLDVVLVDASDADDATVTRRASGRARGPMCRKMAAAPAPPAPAVTAASFGGASSFAFGAASTSASFGLGSPQSACLMSAPAFGSAGAGSSSAFGASSSGGLFGSAQPANSAGLSDDASECLPSSPGGPSLFASPVTKAAVSVNLFGRPAPAPSSQPAFGQQQPSSPKQTPLEAVIALQTFSGSWTWSGELTRLLGVTEAAAVHLGVVAEATATLCAVAYLQKTLPDEEEVWELVVDKARGWLTATLGVAEEEVRVLEGKARELV</sequence>
<evidence type="ECO:0000313" key="4">
    <source>
        <dbReference type="EMBL" id="EGX88689.1"/>
    </source>
</evidence>
<feature type="domain" description="VWFA" evidence="2">
    <location>
        <begin position="296"/>
        <end position="476"/>
    </location>
</feature>
<dbReference type="Pfam" id="PF08487">
    <property type="entry name" value="VIT"/>
    <property type="match status" value="1"/>
</dbReference>
<dbReference type="InterPro" id="IPR036465">
    <property type="entry name" value="vWFA_dom_sf"/>
</dbReference>
<proteinExistence type="predicted"/>
<dbReference type="KEGG" id="cmt:CCM_08735"/>
<gene>
    <name evidence="4" type="ORF">CCM_08735</name>
</gene>
<dbReference type="STRING" id="983644.G3JS43"/>
<dbReference type="PROSITE" id="PS50234">
    <property type="entry name" value="VWFA"/>
    <property type="match status" value="1"/>
</dbReference>
<name>G3JS43_CORMM</name>
<evidence type="ECO:0000259" key="3">
    <source>
        <dbReference type="PROSITE" id="PS51468"/>
    </source>
</evidence>
<protein>
    <submittedName>
        <fullName evidence="4">von Willebrand domain containing protein</fullName>
    </submittedName>
</protein>
<dbReference type="AlphaFoldDB" id="G3JS43"/>
<dbReference type="OrthoDB" id="1729737at2759"/>
<organism evidence="4 5">
    <name type="scientific">Cordyceps militaris (strain CM01)</name>
    <name type="common">Caterpillar fungus</name>
    <dbReference type="NCBI Taxonomy" id="983644"/>
    <lineage>
        <taxon>Eukaryota</taxon>
        <taxon>Fungi</taxon>
        <taxon>Dikarya</taxon>
        <taxon>Ascomycota</taxon>
        <taxon>Pezizomycotina</taxon>
        <taxon>Sordariomycetes</taxon>
        <taxon>Hypocreomycetidae</taxon>
        <taxon>Hypocreales</taxon>
        <taxon>Cordycipitaceae</taxon>
        <taxon>Cordyceps</taxon>
    </lineage>
</organism>
<feature type="domain" description="VIT" evidence="3">
    <location>
        <begin position="17"/>
        <end position="148"/>
    </location>
</feature>
<dbReference type="SMART" id="SM00609">
    <property type="entry name" value="VIT"/>
    <property type="match status" value="1"/>
</dbReference>
<dbReference type="PROSITE" id="PS51468">
    <property type="entry name" value="VIT"/>
    <property type="match status" value="1"/>
</dbReference>
<dbReference type="InParanoid" id="G3JS43"/>
<dbReference type="InterPro" id="IPR013694">
    <property type="entry name" value="VIT"/>
</dbReference>
<dbReference type="VEuPathDB" id="FungiDB:CCM_08735"/>
<evidence type="ECO:0000313" key="5">
    <source>
        <dbReference type="Proteomes" id="UP000001610"/>
    </source>
</evidence>
<feature type="region of interest" description="Disordered" evidence="1">
    <location>
        <begin position="836"/>
        <end position="855"/>
    </location>
</feature>
<evidence type="ECO:0000256" key="1">
    <source>
        <dbReference type="SAM" id="MobiDB-lite"/>
    </source>
</evidence>
<accession>G3JS43</accession>
<dbReference type="PANTHER" id="PTHR45737:SF6">
    <property type="entry name" value="VON WILLEBRAND FACTOR A DOMAIN-CONTAINING PROTEIN 5A"/>
    <property type="match status" value="1"/>
</dbReference>
<evidence type="ECO:0000259" key="2">
    <source>
        <dbReference type="PROSITE" id="PS50234"/>
    </source>
</evidence>
<dbReference type="OMA" id="QRAIMTT"/>